<organism evidence="2 3">
    <name type="scientific">Ogataea haglerorum</name>
    <dbReference type="NCBI Taxonomy" id="1937702"/>
    <lineage>
        <taxon>Eukaryota</taxon>
        <taxon>Fungi</taxon>
        <taxon>Dikarya</taxon>
        <taxon>Ascomycota</taxon>
        <taxon>Saccharomycotina</taxon>
        <taxon>Pichiomycetes</taxon>
        <taxon>Pichiales</taxon>
        <taxon>Pichiaceae</taxon>
        <taxon>Ogataea</taxon>
    </lineage>
</organism>
<protein>
    <submittedName>
        <fullName evidence="2">Uncharacterized protein</fullName>
    </submittedName>
</protein>
<evidence type="ECO:0000256" key="1">
    <source>
        <dbReference type="SAM" id="Phobius"/>
    </source>
</evidence>
<sequence length="223" mass="25503">MASEVLSMCTESLPILRSVCIFEARSIYLRKQDASPQIVDPAAVPLVFMLLYVQRLIDYWYEGLQNEALLRFWSLWMLRTLGICFLAPTSGYKRGRTTGLLSAALTGLFVPVFTYIHVGAPEHVVDKYSRRNIMLCVLLGIAEVTGSLFWWLLYYSTLTSIPYGCLHRLWYCLAARREYIVFFHRLCYEVDLCNQHHWSDGGAENFAGSALCYCVSSRLLLAV</sequence>
<accession>A0ABQ7RMB8</accession>
<name>A0ABQ7RMB8_9ASCO</name>
<gene>
    <name evidence="2" type="ORF">KL946_000033</name>
</gene>
<dbReference type="EMBL" id="JAHLUN010000001">
    <property type="protein sequence ID" value="KAG7768750.1"/>
    <property type="molecule type" value="Genomic_DNA"/>
</dbReference>
<reference evidence="2 3" key="1">
    <citation type="journal article" date="2021" name="G3 (Bethesda)">
        <title>Genomic diversity, chromosomal rearrangements, and interspecies hybridization in the ogataea polymorpha species complex.</title>
        <authorList>
            <person name="Hanson S.J."/>
            <person name="Cinneide E.O."/>
            <person name="Salzberg L.I."/>
            <person name="Wolfe K.H."/>
            <person name="McGowan J."/>
            <person name="Fitzpatrick D.A."/>
            <person name="Matlin K."/>
        </authorList>
    </citation>
    <scope>NUCLEOTIDE SEQUENCE [LARGE SCALE GENOMIC DNA]</scope>
    <source>
        <strain evidence="2">81-436-3</strain>
    </source>
</reference>
<dbReference type="Proteomes" id="UP000697297">
    <property type="component" value="Unassembled WGS sequence"/>
</dbReference>
<feature type="transmembrane region" description="Helical" evidence="1">
    <location>
        <begin position="132"/>
        <end position="153"/>
    </location>
</feature>
<feature type="transmembrane region" description="Helical" evidence="1">
    <location>
        <begin position="99"/>
        <end position="120"/>
    </location>
</feature>
<keyword evidence="1" id="KW-0472">Membrane</keyword>
<keyword evidence="1" id="KW-0812">Transmembrane</keyword>
<keyword evidence="1" id="KW-1133">Transmembrane helix</keyword>
<evidence type="ECO:0000313" key="3">
    <source>
        <dbReference type="Proteomes" id="UP000697297"/>
    </source>
</evidence>
<proteinExistence type="predicted"/>
<evidence type="ECO:0000313" key="2">
    <source>
        <dbReference type="EMBL" id="KAG7768750.1"/>
    </source>
</evidence>
<keyword evidence="3" id="KW-1185">Reference proteome</keyword>
<comment type="caution">
    <text evidence="2">The sequence shown here is derived from an EMBL/GenBank/DDBJ whole genome shotgun (WGS) entry which is preliminary data.</text>
</comment>